<dbReference type="InterPro" id="IPR033876">
    <property type="entry name" value="SAP-like"/>
</dbReference>
<evidence type="ECO:0000313" key="15">
    <source>
        <dbReference type="Proteomes" id="UP001497600"/>
    </source>
</evidence>
<evidence type="ECO:0000256" key="7">
    <source>
        <dbReference type="ARBA" id="ARBA00022729"/>
    </source>
</evidence>
<comment type="catalytic activity">
    <reaction evidence="1">
        <text>Preferential cleavage at the carboxyl of hydrophobic amino acids, but fails to cleave 15-Leu-|-Tyr-16, 16-Tyr-|-Leu-17 and 24-Phe-|-Phe-25 of insulin B chain. Activates trypsinogen, and degrades keratin.</text>
        <dbReference type="EC" id="3.4.23.24"/>
    </reaction>
</comment>
<dbReference type="Pfam" id="PF00026">
    <property type="entry name" value="Asp"/>
    <property type="match status" value="1"/>
</dbReference>
<protein>
    <recommendedName>
        <fullName evidence="4">candidapepsin</fullName>
        <ecNumber evidence="4">3.4.23.24</ecNumber>
    </recommendedName>
</protein>
<evidence type="ECO:0000256" key="5">
    <source>
        <dbReference type="ARBA" id="ARBA00022525"/>
    </source>
</evidence>
<sequence>MKLHVATSITYAALVVAKNVIPLKLDFNVYRGSKEDHSVDYKPHFVKRSGTNGSISIEIHNQKTFYMSTIEAGSQGDKVSLIVDTGSSDIWVPSSDVQCYLTPAMRRKRDLNKHDIISEIYGVSQDAKARDEHKLAPSNTCTQYGSFTTAGSDTFHVNSSAQQFTVEYSDSTRAVGFWGYDDVKIGQVTINNLSFAVANQSSCAIGVLGLGYPSLETTRINSILGYEYQNLPMKLKDYGLIQKKAYSLYLNSPQYQTGSVLFGAVDHAKYEGQLQTVPIVGVDSGYYPDPNRFIIISSGIIIENYGESTTVTTNSYPVLLDSGSTLSYFPQSLIDQLGKAMGGVYSKASRAYNIPCSSDPNVRINFNFSGAVISVPYGNFLIQSAGLCYLAVFPSNPDYMVLGDNFLTSAYVVYDLENDTISLAQAKYTDEEDIEIISDSIPRASTAPGYSSTSYMTSYDSSNPRATAKIMSGSITSTDPQSTATNSNEPKLSLASSINKFPTISLAMWLGAISIVASL</sequence>
<comment type="subcellular location">
    <subcellularLocation>
        <location evidence="2">Secreted</location>
    </subcellularLocation>
</comment>
<dbReference type="EC" id="3.4.23.24" evidence="4"/>
<evidence type="ECO:0000256" key="1">
    <source>
        <dbReference type="ARBA" id="ARBA00001675"/>
    </source>
</evidence>
<keyword evidence="10" id="KW-0865">Zymogen</keyword>
<keyword evidence="8 12" id="KW-0064">Aspartyl protease</keyword>
<organism evidence="14 15">
    <name type="scientific">[Candida] anglica</name>
    <dbReference type="NCBI Taxonomy" id="148631"/>
    <lineage>
        <taxon>Eukaryota</taxon>
        <taxon>Fungi</taxon>
        <taxon>Dikarya</taxon>
        <taxon>Ascomycota</taxon>
        <taxon>Saccharomycotina</taxon>
        <taxon>Pichiomycetes</taxon>
        <taxon>Debaryomycetaceae</taxon>
        <taxon>Kurtzmaniella</taxon>
    </lineage>
</organism>
<dbReference type="PRINTS" id="PR00792">
    <property type="entry name" value="PEPSIN"/>
</dbReference>
<dbReference type="Proteomes" id="UP001497600">
    <property type="component" value="Chromosome G"/>
</dbReference>
<evidence type="ECO:0000256" key="8">
    <source>
        <dbReference type="ARBA" id="ARBA00022750"/>
    </source>
</evidence>
<name>A0ABP0EN97_9ASCO</name>
<dbReference type="PANTHER" id="PTHR47966:SF65">
    <property type="entry name" value="ASPARTIC-TYPE ENDOPEPTIDASE"/>
    <property type="match status" value="1"/>
</dbReference>
<dbReference type="Gene3D" id="2.40.70.10">
    <property type="entry name" value="Acid Proteases"/>
    <property type="match status" value="2"/>
</dbReference>
<keyword evidence="6 12" id="KW-0645">Protease</keyword>
<evidence type="ECO:0000256" key="12">
    <source>
        <dbReference type="RuleBase" id="RU000454"/>
    </source>
</evidence>
<evidence type="ECO:0000256" key="3">
    <source>
        <dbReference type="ARBA" id="ARBA00007447"/>
    </source>
</evidence>
<proteinExistence type="inferred from homology"/>
<reference evidence="14 15" key="1">
    <citation type="submission" date="2024-01" db="EMBL/GenBank/DDBJ databases">
        <authorList>
            <consortium name="Genoscope - CEA"/>
            <person name="William W."/>
        </authorList>
    </citation>
    <scope>NUCLEOTIDE SEQUENCE [LARGE SCALE GENOMIC DNA]</scope>
    <source>
        <strain evidence="14 15">29B2s-10</strain>
    </source>
</reference>
<dbReference type="InterPro" id="IPR033121">
    <property type="entry name" value="PEPTIDASE_A1"/>
</dbReference>
<dbReference type="EMBL" id="OZ004259">
    <property type="protein sequence ID" value="CAK7919521.1"/>
    <property type="molecule type" value="Genomic_DNA"/>
</dbReference>
<evidence type="ECO:0000256" key="6">
    <source>
        <dbReference type="ARBA" id="ARBA00022670"/>
    </source>
</evidence>
<gene>
    <name evidence="14" type="primary">SAP9</name>
    <name evidence="14" type="ORF">CAAN4_G18690</name>
</gene>
<evidence type="ECO:0000256" key="9">
    <source>
        <dbReference type="ARBA" id="ARBA00022801"/>
    </source>
</evidence>
<keyword evidence="15" id="KW-1185">Reference proteome</keyword>
<evidence type="ECO:0000256" key="4">
    <source>
        <dbReference type="ARBA" id="ARBA00013207"/>
    </source>
</evidence>
<dbReference type="CDD" id="cd05474">
    <property type="entry name" value="SAP_like"/>
    <property type="match status" value="1"/>
</dbReference>
<keyword evidence="9 12" id="KW-0378">Hydrolase</keyword>
<dbReference type="PROSITE" id="PS51767">
    <property type="entry name" value="PEPTIDASE_A1"/>
    <property type="match status" value="1"/>
</dbReference>
<evidence type="ECO:0000259" key="13">
    <source>
        <dbReference type="PROSITE" id="PS51767"/>
    </source>
</evidence>
<evidence type="ECO:0000256" key="2">
    <source>
        <dbReference type="ARBA" id="ARBA00004613"/>
    </source>
</evidence>
<evidence type="ECO:0000256" key="11">
    <source>
        <dbReference type="ARBA" id="ARBA00023157"/>
    </source>
</evidence>
<dbReference type="SUPFAM" id="SSF50630">
    <property type="entry name" value="Acid proteases"/>
    <property type="match status" value="1"/>
</dbReference>
<keyword evidence="5" id="KW-0964">Secreted</keyword>
<evidence type="ECO:0000313" key="14">
    <source>
        <dbReference type="EMBL" id="CAK7919521.1"/>
    </source>
</evidence>
<dbReference type="InterPro" id="IPR021109">
    <property type="entry name" value="Peptidase_aspartic_dom_sf"/>
</dbReference>
<dbReference type="PROSITE" id="PS00141">
    <property type="entry name" value="ASP_PROTEASE"/>
    <property type="match status" value="2"/>
</dbReference>
<accession>A0ABP0EN97</accession>
<comment type="similarity">
    <text evidence="3 12">Belongs to the peptidase A1 family.</text>
</comment>
<keyword evidence="7" id="KW-0732">Signal</keyword>
<dbReference type="PANTHER" id="PTHR47966">
    <property type="entry name" value="BETA-SITE APP-CLEAVING ENZYME, ISOFORM A-RELATED"/>
    <property type="match status" value="1"/>
</dbReference>
<dbReference type="InterPro" id="IPR001461">
    <property type="entry name" value="Aspartic_peptidase_A1"/>
</dbReference>
<feature type="domain" description="Peptidase A1" evidence="13">
    <location>
        <begin position="66"/>
        <end position="424"/>
    </location>
</feature>
<evidence type="ECO:0000256" key="10">
    <source>
        <dbReference type="ARBA" id="ARBA00023145"/>
    </source>
</evidence>
<dbReference type="InterPro" id="IPR001969">
    <property type="entry name" value="Aspartic_peptidase_AS"/>
</dbReference>
<keyword evidence="11" id="KW-1015">Disulfide bond</keyword>